<dbReference type="OrthoDB" id="5567786at2759"/>
<protein>
    <recommendedName>
        <fullName evidence="5">Secreted protein</fullName>
    </recommendedName>
</protein>
<feature type="region of interest" description="Disordered" evidence="1">
    <location>
        <begin position="21"/>
        <end position="56"/>
    </location>
</feature>
<organism evidence="3 4">
    <name type="scientific">Coemansia guatemalensis</name>
    <dbReference type="NCBI Taxonomy" id="2761395"/>
    <lineage>
        <taxon>Eukaryota</taxon>
        <taxon>Fungi</taxon>
        <taxon>Fungi incertae sedis</taxon>
        <taxon>Zoopagomycota</taxon>
        <taxon>Kickxellomycotina</taxon>
        <taxon>Kickxellomycetes</taxon>
        <taxon>Kickxellales</taxon>
        <taxon>Kickxellaceae</taxon>
        <taxon>Coemansia</taxon>
    </lineage>
</organism>
<keyword evidence="4" id="KW-1185">Reference proteome</keyword>
<sequence>MKFFATLALAVTAVVAQQIGSDGGPTVADGPSAVSNPNINNGQQAQNSLVDGSDKGGNVFQGLSGNTFTDSTTNFGLSDSNFINPSKTSVSGNSGATTNGAGNQIGDILSGATGFGPFRKRDAVFNNYDHPAWGYQPAFPIYAPVYGFPVYPHPGFAAPVASVNHNGQNAAIVQNQA</sequence>
<dbReference type="EMBL" id="JANBUO010000513">
    <property type="protein sequence ID" value="KAJ2803535.1"/>
    <property type="molecule type" value="Genomic_DNA"/>
</dbReference>
<name>A0A9W8LUM1_9FUNG</name>
<feature type="signal peptide" evidence="2">
    <location>
        <begin position="1"/>
        <end position="16"/>
    </location>
</feature>
<feature type="chain" id="PRO_5040878149" description="Secreted protein" evidence="2">
    <location>
        <begin position="17"/>
        <end position="177"/>
    </location>
</feature>
<accession>A0A9W8LUM1</accession>
<dbReference type="AlphaFoldDB" id="A0A9W8LUM1"/>
<evidence type="ECO:0000256" key="1">
    <source>
        <dbReference type="SAM" id="MobiDB-lite"/>
    </source>
</evidence>
<evidence type="ECO:0000256" key="2">
    <source>
        <dbReference type="SAM" id="SignalP"/>
    </source>
</evidence>
<gene>
    <name evidence="3" type="ORF">H4R20_002856</name>
</gene>
<evidence type="ECO:0000313" key="4">
    <source>
        <dbReference type="Proteomes" id="UP001140094"/>
    </source>
</evidence>
<reference evidence="3" key="1">
    <citation type="submission" date="2022-07" db="EMBL/GenBank/DDBJ databases">
        <title>Phylogenomic reconstructions and comparative analyses of Kickxellomycotina fungi.</title>
        <authorList>
            <person name="Reynolds N.K."/>
            <person name="Stajich J.E."/>
            <person name="Barry K."/>
            <person name="Grigoriev I.V."/>
            <person name="Crous P."/>
            <person name="Smith M.E."/>
        </authorList>
    </citation>
    <scope>NUCLEOTIDE SEQUENCE</scope>
    <source>
        <strain evidence="3">NRRL 1565</strain>
    </source>
</reference>
<keyword evidence="2" id="KW-0732">Signal</keyword>
<feature type="compositionally biased region" description="Polar residues" evidence="1">
    <location>
        <begin position="33"/>
        <end position="50"/>
    </location>
</feature>
<evidence type="ECO:0000313" key="3">
    <source>
        <dbReference type="EMBL" id="KAJ2803535.1"/>
    </source>
</evidence>
<comment type="caution">
    <text evidence="3">The sequence shown here is derived from an EMBL/GenBank/DDBJ whole genome shotgun (WGS) entry which is preliminary data.</text>
</comment>
<evidence type="ECO:0008006" key="5">
    <source>
        <dbReference type="Google" id="ProtNLM"/>
    </source>
</evidence>
<dbReference type="Proteomes" id="UP001140094">
    <property type="component" value="Unassembled WGS sequence"/>
</dbReference>
<proteinExistence type="predicted"/>